<dbReference type="InterPro" id="IPR044927">
    <property type="entry name" value="Endonuclea_NS_2"/>
</dbReference>
<accession>A0A552Z3J8</accession>
<dbReference type="Pfam" id="PF13930">
    <property type="entry name" value="Endonuclea_NS_2"/>
    <property type="match status" value="1"/>
</dbReference>
<gene>
    <name evidence="4" type="ORF">FNJ53_04510</name>
</gene>
<sequence length="441" mass="47297">MKNKSKKWWFWVLAVLLFPFLCLYGIYRLVINYRTTGRKVWLVGVVPLALVSLFGFVVYAGAFSGPNSDNKTETAISSYSSSSSSSSISTSTKPAKSVSKSSSTSPSNSKVAKKVVASSSSSSSVAGTTDILNKLNEYTNAKSAGPTGNYYWENGSARLSGFDAIKAGEYNFNADDKGRSGVARAVLTYSQYEDSKGSRQGQPLDPPAWPSSNPKIAITFSLTERTYHGYLYNRSHSIADSLLGEGSYTSKYNFTTGTRSQNVGANQNGGMRYAEELAEDFWKANPNTSATISYQTTPVYNANETIPRGSIVDIKSSDNTLNTEVAIINSAEGLEIDYASGTPISSTSQSVQSAAPKPSSSEPIQQQAPAVTEPSSQATASDNSYTANGEWSVAAPGMVFVSDSNKYYSSVTNPANYRYMTQAEASSIAQPAARGNQYARP</sequence>
<evidence type="ECO:0000259" key="3">
    <source>
        <dbReference type="Pfam" id="PF13930"/>
    </source>
</evidence>
<feature type="transmembrane region" description="Helical" evidence="2">
    <location>
        <begin position="9"/>
        <end position="27"/>
    </location>
</feature>
<dbReference type="RefSeq" id="WP_143458958.1">
    <property type="nucleotide sequence ID" value="NZ_VJWV01000003.1"/>
</dbReference>
<keyword evidence="2" id="KW-0472">Membrane</keyword>
<reference evidence="4 5" key="1">
    <citation type="submission" date="2019-07" db="EMBL/GenBank/DDBJ databases">
        <title>Draft genome of 7 Lactococcus lactis strains isolated from an artisanal cheese production.</title>
        <authorList>
            <person name="Biolcati F."/>
            <person name="Bottero M.T."/>
            <person name="Dalmasso A."/>
            <person name="Mcauliffe O."/>
        </authorList>
    </citation>
    <scope>NUCLEOTIDE SEQUENCE [LARGE SCALE GENOMIC DNA]</scope>
    <source>
        <strain evidence="4 5">MRS45.2</strain>
    </source>
</reference>
<feature type="region of interest" description="Disordered" evidence="1">
    <location>
        <begin position="74"/>
        <end position="108"/>
    </location>
</feature>
<dbReference type="Proteomes" id="UP000317167">
    <property type="component" value="Unassembled WGS sequence"/>
</dbReference>
<dbReference type="EMBL" id="VJWV01000003">
    <property type="protein sequence ID" value="TRW74086.1"/>
    <property type="molecule type" value="Genomic_DNA"/>
</dbReference>
<evidence type="ECO:0000313" key="4">
    <source>
        <dbReference type="EMBL" id="TRW74086.1"/>
    </source>
</evidence>
<comment type="caution">
    <text evidence="4">The sequence shown here is derived from an EMBL/GenBank/DDBJ whole genome shotgun (WGS) entry which is preliminary data.</text>
</comment>
<evidence type="ECO:0000256" key="1">
    <source>
        <dbReference type="SAM" id="MobiDB-lite"/>
    </source>
</evidence>
<feature type="region of interest" description="Disordered" evidence="1">
    <location>
        <begin position="344"/>
        <end position="384"/>
    </location>
</feature>
<feature type="compositionally biased region" description="Low complexity" evidence="1">
    <location>
        <begin position="76"/>
        <end position="108"/>
    </location>
</feature>
<evidence type="ECO:0000313" key="5">
    <source>
        <dbReference type="Proteomes" id="UP000317167"/>
    </source>
</evidence>
<name>A0A552Z3J8_9LACT</name>
<dbReference type="InterPro" id="IPR044929">
    <property type="entry name" value="DNA/RNA_non-sp_Endonuclease_sf"/>
</dbReference>
<protein>
    <submittedName>
        <fullName evidence="4">Deoxyribonuclease</fullName>
    </submittedName>
</protein>
<organism evidence="4 5">
    <name type="scientific">Lactococcus lactis</name>
    <dbReference type="NCBI Taxonomy" id="1358"/>
    <lineage>
        <taxon>Bacteria</taxon>
        <taxon>Bacillati</taxon>
        <taxon>Bacillota</taxon>
        <taxon>Bacilli</taxon>
        <taxon>Lactobacillales</taxon>
        <taxon>Streptococcaceae</taxon>
        <taxon>Lactococcus</taxon>
    </lineage>
</organism>
<feature type="domain" description="Type VII secretion system protein EssD-like" evidence="3">
    <location>
        <begin position="223"/>
        <end position="316"/>
    </location>
</feature>
<dbReference type="Gene3D" id="3.40.570.10">
    <property type="entry name" value="Extracellular Endonuclease, subunit A"/>
    <property type="match status" value="1"/>
</dbReference>
<proteinExistence type="predicted"/>
<feature type="transmembrane region" description="Helical" evidence="2">
    <location>
        <begin position="39"/>
        <end position="62"/>
    </location>
</feature>
<keyword evidence="2" id="KW-1133">Transmembrane helix</keyword>
<evidence type="ECO:0000256" key="2">
    <source>
        <dbReference type="SAM" id="Phobius"/>
    </source>
</evidence>
<dbReference type="AlphaFoldDB" id="A0A552Z3J8"/>
<keyword evidence="2" id="KW-0812">Transmembrane</keyword>